<feature type="compositionally biased region" description="Low complexity" evidence="1">
    <location>
        <begin position="1531"/>
        <end position="1556"/>
    </location>
</feature>
<feature type="compositionally biased region" description="Low complexity" evidence="1">
    <location>
        <begin position="1292"/>
        <end position="1323"/>
    </location>
</feature>
<feature type="transmembrane region" description="Helical" evidence="2">
    <location>
        <begin position="12"/>
        <end position="34"/>
    </location>
</feature>
<feature type="region of interest" description="Disordered" evidence="1">
    <location>
        <begin position="1523"/>
        <end position="1556"/>
    </location>
</feature>
<name>A0A9Q9YMS5_CYPCA</name>
<feature type="compositionally biased region" description="Polar residues" evidence="1">
    <location>
        <begin position="856"/>
        <end position="866"/>
    </location>
</feature>
<dbReference type="GeneID" id="122146952"/>
<evidence type="ECO:0000256" key="1">
    <source>
        <dbReference type="SAM" id="MobiDB-lite"/>
    </source>
</evidence>
<keyword evidence="2" id="KW-0472">Membrane</keyword>
<dbReference type="KEGG" id="ccar:122146952"/>
<keyword evidence="2" id="KW-1133">Transmembrane helix</keyword>
<organism evidence="3">
    <name type="scientific">Cyprinus carpio</name>
    <name type="common">Common carp</name>
    <dbReference type="NCBI Taxonomy" id="7962"/>
    <lineage>
        <taxon>Eukaryota</taxon>
        <taxon>Metazoa</taxon>
        <taxon>Chordata</taxon>
        <taxon>Craniata</taxon>
        <taxon>Vertebrata</taxon>
        <taxon>Euteleostomi</taxon>
        <taxon>Actinopterygii</taxon>
        <taxon>Neopterygii</taxon>
        <taxon>Teleostei</taxon>
        <taxon>Ostariophysi</taxon>
        <taxon>Cypriniformes</taxon>
        <taxon>Cyprinidae</taxon>
        <taxon>Cyprininae</taxon>
        <taxon>Cyprinus</taxon>
    </lineage>
</organism>
<feature type="region of interest" description="Disordered" evidence="1">
    <location>
        <begin position="911"/>
        <end position="930"/>
    </location>
</feature>
<dbReference type="Proteomes" id="UP001155660">
    <property type="component" value="Chromosome A12"/>
</dbReference>
<feature type="region of interest" description="Disordered" evidence="1">
    <location>
        <begin position="817"/>
        <end position="841"/>
    </location>
</feature>
<sequence length="1638" mass="173679">MFGPEITWNMRFMMLLIALWINWEFVTFTLAHFIDEDAKIDANRAHESLKAQQSPADLERLYLRAHDAHDDVCKAYLNTTSSSSDPAEDSMIENPFKCLACVDHGLNDKWRNAGRNRPNPTQNDEFEDFPREPVTWRYLRHQQNLDGVVVSDVYQPLFHCENDVLWMKFAITRHSNPRLIIKTNWTDSLSQKQCQCIKRNNGPSMLLRTYFKDCYALKWTGGRRMYYSVRVLYFDRLLMRNLSGTATCHAAFLPHDVPSTRESPEVICGKPYVIIKLPAKKIINVTVLDMSMQLPRPVLWKSHHTVFVKLKHSAIKDGMLQVDYLDVIGKTRTITGSCVQQTFKNAIRKRRQDPFDFIWEYDPMPTVPFEPEWATITAPLHTIIRTGISPPSESGVPSIVTNGPFDIPPDATVDDGLEMSPSTDRQPIRITKTATNTVDVNVELGMDFGLSDFDVKPTVPCGEFEETPKMTQRILLSSTPKYPDPTTWTNMQPFRPAEMTLDRTQKVETSSAATQPSRITKTAPAGVHGDGEFWVDFGLSDFDVIPTVPCGEFEENPKTTQRMLPSSTPTHPGPTTWANTVTFRPPDITLDTNQTAEYSTAATQPGRITKTATPTVQADVEFGTDFGLLYFDVTPTVPCGEFEETPKKTTRILTSSTPLYPDPTTRRNTTPFRPPDITLGTTEKSEASIVSTQPGIITKTTSPAAADIEFGTGFDLSEFNVIPTLPRGEFEETPKTTPRILPSSTPLYPDPTRRINTVSFRPPDITIGTTIKVQASSVSTQPGRITKTTAAADVEFGTDFDLSDFDAIPTLPCEEFEKTPETTQRTLSSSTPTHTEHTTLKSTRIDFDIPLTLSSAETTPSVSSTGIVLETSRPGMTTAGTTTTSSQITSLGTTSAEITTLDTTSAETTTLGTTSVESSSMDTTFAEPTTLGSTTTGLILETATFEITTDEATSAVTAPGLTSAVETTMPQTTTSVETSTLGTTSIQITTLGPTSQETTTLGMTSVTPTTSVSSTGLVLETSTFEVTTAETTSAMTTPGLTSAFETNMAQTNTSSQIITLGTTSIEATTLGTTSVGTTKLGTTSVKTTTLGTTSAEITTLGTTSVETTTLDTTSAKTATLGTTSIETTALRTTSTGPTSAEITTISTTSEETTTLGTTSVETSTIGTTSVESNTLGTTAAESTASVTLRDLVLETTTFETTTAETHPAITLPGLTSAVVTTMAQTSTSVGTSTLGTTSIQITTLETTSAGPTSAETATLGTTLAETSTHGTTSVETTSLETTSAGPTSAEMTTLGTTSAETSTHGGTSVETTTLETTSAGPTSAETTNLGTTSAKTTTLGNSSVESSTLGTTSVESTTLSTTSTGPTSAETTTLGTTSVEITTLSTTLIEATTLGTTSVETTSLGTTYVQTTSLGTTFAETTTFGTTFTETTTLGITSAKATTLGTSSVESATQGTTSEETTTLGTITVGTTTLETTSAGPSFTGTTTVGATSVETTTLGTTSAKAATLGTSSVETTTLGTISTESSTLGSTSVKSTTLETTSEETTTLSNTSVGTTTLETTSATPTFAVTSTVDATSVETTTLGQTSAKGTSLGTSSVESTTLGTTSAESSTLDSTSVESTTLGTALAKTSTWNHFC</sequence>
<reference evidence="3" key="1">
    <citation type="submission" date="2025-08" db="UniProtKB">
        <authorList>
            <consortium name="RefSeq"/>
        </authorList>
    </citation>
    <scope>IDENTIFICATION</scope>
    <source>
        <tissue evidence="3">Muscle</tissue>
    </source>
</reference>
<gene>
    <name evidence="3" type="primary">LOC122146952</name>
</gene>
<feature type="compositionally biased region" description="Polar residues" evidence="1">
    <location>
        <begin position="1324"/>
        <end position="1341"/>
    </location>
</feature>
<keyword evidence="2" id="KW-0812">Transmembrane</keyword>
<feature type="compositionally biased region" description="Low complexity" evidence="1">
    <location>
        <begin position="911"/>
        <end position="920"/>
    </location>
</feature>
<feature type="region of interest" description="Disordered" evidence="1">
    <location>
        <begin position="856"/>
        <end position="886"/>
    </location>
</feature>
<evidence type="ECO:0000256" key="2">
    <source>
        <dbReference type="SAM" id="Phobius"/>
    </source>
</evidence>
<protein>
    <submittedName>
        <fullName evidence="3">Mucin-17-like isoform X1</fullName>
    </submittedName>
</protein>
<feature type="compositionally biased region" description="Low complexity" evidence="1">
    <location>
        <begin position="565"/>
        <end position="576"/>
    </location>
</feature>
<feature type="region of interest" description="Disordered" evidence="1">
    <location>
        <begin position="1583"/>
        <end position="1614"/>
    </location>
</feature>
<feature type="region of interest" description="Disordered" evidence="1">
    <location>
        <begin position="553"/>
        <end position="585"/>
    </location>
</feature>
<accession>A0A9Q9YMS5</accession>
<feature type="compositionally biased region" description="Low complexity" evidence="1">
    <location>
        <begin position="1263"/>
        <end position="1283"/>
    </location>
</feature>
<feature type="region of interest" description="Disordered" evidence="1">
    <location>
        <begin position="653"/>
        <end position="679"/>
    </location>
</feature>
<dbReference type="RefSeq" id="XP_042623102.1">
    <property type="nucleotide sequence ID" value="XM_042767168.1"/>
</dbReference>
<evidence type="ECO:0000313" key="3">
    <source>
        <dbReference type="RefSeq" id="XP_042623102.1"/>
    </source>
</evidence>
<dbReference type="OrthoDB" id="8964490at2759"/>
<feature type="region of interest" description="Disordered" evidence="1">
    <location>
        <begin position="730"/>
        <end position="760"/>
    </location>
</feature>
<proteinExistence type="predicted"/>
<feature type="compositionally biased region" description="Low complexity" evidence="1">
    <location>
        <begin position="1342"/>
        <end position="1372"/>
    </location>
</feature>
<feature type="compositionally biased region" description="Low complexity" evidence="1">
    <location>
        <begin position="871"/>
        <end position="886"/>
    </location>
</feature>
<feature type="region of interest" description="Disordered" evidence="1">
    <location>
        <begin position="1263"/>
        <end position="1372"/>
    </location>
</feature>